<feature type="compositionally biased region" description="Acidic residues" evidence="34">
    <location>
        <begin position="2161"/>
        <end position="2192"/>
    </location>
</feature>
<dbReference type="PANTHER" id="PTHR10890:SF3">
    <property type="entry name" value="CYSTEINE--TRNA LIGASE, CYTOPLASMIC"/>
    <property type="match status" value="1"/>
</dbReference>
<evidence type="ECO:0000256" key="29">
    <source>
        <dbReference type="ARBA" id="ARBA00048159"/>
    </source>
</evidence>
<keyword evidence="12" id="KW-0732">Signal</keyword>
<evidence type="ECO:0000256" key="13">
    <source>
        <dbReference type="ARBA" id="ARBA00022737"/>
    </source>
</evidence>
<feature type="disulfide bond" evidence="30">
    <location>
        <begin position="834"/>
        <end position="852"/>
    </location>
</feature>
<dbReference type="SUPFAM" id="SSF52374">
    <property type="entry name" value="Nucleotidylyl transferase"/>
    <property type="match status" value="1"/>
</dbReference>
<dbReference type="SUPFAM" id="SSF57586">
    <property type="entry name" value="TNF receptor-like"/>
    <property type="match status" value="2"/>
</dbReference>
<dbReference type="CDD" id="cd13286">
    <property type="entry name" value="PH_OPR5_ORP8"/>
    <property type="match status" value="1"/>
</dbReference>
<dbReference type="FunFam" id="2.40.160.120:FF:000020">
    <property type="entry name" value="Oxysterol-binding protein"/>
    <property type="match status" value="1"/>
</dbReference>
<evidence type="ECO:0000256" key="10">
    <source>
        <dbReference type="ARBA" id="ARBA00022703"/>
    </source>
</evidence>
<reference evidence="38" key="1">
    <citation type="submission" date="2019-04" db="EMBL/GenBank/DDBJ databases">
        <title>Genome assembly of Zosterops borbonicus 15179.</title>
        <authorList>
            <person name="Leroy T."/>
            <person name="Anselmetti Y."/>
            <person name="Tilak M.-K."/>
            <person name="Nabholz B."/>
        </authorList>
    </citation>
    <scope>NUCLEOTIDE SEQUENCE</scope>
    <source>
        <strain evidence="38">HGM_15179</strain>
        <tissue evidence="38">Muscle</tissue>
    </source>
</reference>
<feature type="repeat" description="TNFR-Cys" evidence="30">
    <location>
        <begin position="811"/>
        <end position="852"/>
    </location>
</feature>
<dbReference type="Pfam" id="PF00531">
    <property type="entry name" value="Death"/>
    <property type="match status" value="1"/>
</dbReference>
<keyword evidence="7" id="KW-0597">Phosphoprotein</keyword>
<evidence type="ECO:0000256" key="19">
    <source>
        <dbReference type="ARBA" id="ARBA00022989"/>
    </source>
</evidence>
<dbReference type="GO" id="GO:0005634">
    <property type="term" value="C:nucleus"/>
    <property type="evidence" value="ECO:0007669"/>
    <property type="project" value="UniProtKB-SubCell"/>
</dbReference>
<feature type="disulfide bond" evidence="30">
    <location>
        <begin position="831"/>
        <end position="844"/>
    </location>
</feature>
<dbReference type="FunFam" id="1.20.5.1500:FF:000001">
    <property type="entry name" value="Nucleosome assembly protein 1-like 1"/>
    <property type="match status" value="1"/>
</dbReference>
<dbReference type="InterPro" id="IPR011993">
    <property type="entry name" value="PH-like_dom_sf"/>
</dbReference>
<dbReference type="SUPFAM" id="SSF47323">
    <property type="entry name" value="Anticodon-binding domain of a subclass of class I aminoacyl-tRNA synthetases"/>
    <property type="match status" value="1"/>
</dbReference>
<keyword evidence="20 32" id="KW-0445">Lipid transport</keyword>
<dbReference type="InterPro" id="IPR009080">
    <property type="entry name" value="tRNAsynth_Ia_anticodon-bd"/>
</dbReference>
<evidence type="ECO:0000256" key="18">
    <source>
        <dbReference type="ARBA" id="ARBA00022917"/>
    </source>
</evidence>
<evidence type="ECO:0000256" key="9">
    <source>
        <dbReference type="ARBA" id="ARBA00022692"/>
    </source>
</evidence>
<evidence type="ECO:0000256" key="3">
    <source>
        <dbReference type="ARBA" id="ARBA00004389"/>
    </source>
</evidence>
<evidence type="ECO:0000256" key="8">
    <source>
        <dbReference type="ARBA" id="ARBA00022598"/>
    </source>
</evidence>
<dbReference type="InterPro" id="IPR001368">
    <property type="entry name" value="TNFR/NGFR_Cys_rich_reg"/>
</dbReference>
<dbReference type="InterPro" id="IPR015803">
    <property type="entry name" value="Cys-tRNA-ligase"/>
</dbReference>
<evidence type="ECO:0000256" key="30">
    <source>
        <dbReference type="PROSITE-ProRule" id="PRU00206"/>
    </source>
</evidence>
<evidence type="ECO:0000256" key="15">
    <source>
        <dbReference type="ARBA" id="ARBA00022824"/>
    </source>
</evidence>
<evidence type="ECO:0000256" key="12">
    <source>
        <dbReference type="ARBA" id="ARBA00022729"/>
    </source>
</evidence>
<evidence type="ECO:0000256" key="21">
    <source>
        <dbReference type="ARBA" id="ARBA00023121"/>
    </source>
</evidence>
<dbReference type="InterPro" id="IPR024909">
    <property type="entry name" value="Cys-tRNA/MSH_ligase"/>
</dbReference>
<dbReference type="Pfam" id="PF00169">
    <property type="entry name" value="PH"/>
    <property type="match status" value="1"/>
</dbReference>
<keyword evidence="8" id="KW-0436">Ligase</keyword>
<organism evidence="38 39">
    <name type="scientific">Zosterops borbonicus</name>
    <dbReference type="NCBI Taxonomy" id="364589"/>
    <lineage>
        <taxon>Eukaryota</taxon>
        <taxon>Metazoa</taxon>
        <taxon>Chordata</taxon>
        <taxon>Craniata</taxon>
        <taxon>Vertebrata</taxon>
        <taxon>Euteleostomi</taxon>
        <taxon>Archelosauria</taxon>
        <taxon>Archosauria</taxon>
        <taxon>Dinosauria</taxon>
        <taxon>Saurischia</taxon>
        <taxon>Theropoda</taxon>
        <taxon>Coelurosauria</taxon>
        <taxon>Aves</taxon>
        <taxon>Neognathae</taxon>
        <taxon>Neoaves</taxon>
        <taxon>Telluraves</taxon>
        <taxon>Australaves</taxon>
        <taxon>Passeriformes</taxon>
        <taxon>Sylvioidea</taxon>
        <taxon>Zosteropidae</taxon>
        <taxon>Zosterops</taxon>
    </lineage>
</organism>
<keyword evidence="33" id="KW-0175">Coiled coil</keyword>
<keyword evidence="21" id="KW-0446">Lipid-binding</keyword>
<dbReference type="PRINTS" id="PR00983">
    <property type="entry name" value="TRNASYNTHCYS"/>
</dbReference>
<dbReference type="EMBL" id="SWJQ01000150">
    <property type="protein sequence ID" value="TRZ20382.1"/>
    <property type="molecule type" value="Genomic_DNA"/>
</dbReference>
<feature type="coiled-coil region" evidence="33">
    <location>
        <begin position="93"/>
        <end position="120"/>
    </location>
</feature>
<dbReference type="Pfam" id="PF00956">
    <property type="entry name" value="NAP"/>
    <property type="match status" value="1"/>
</dbReference>
<dbReference type="SMART" id="SM00208">
    <property type="entry name" value="TNFR"/>
    <property type="match status" value="2"/>
</dbReference>
<keyword evidence="25" id="KW-0675">Receptor</keyword>
<evidence type="ECO:0000256" key="1">
    <source>
        <dbReference type="ARBA" id="ARBA00001947"/>
    </source>
</evidence>
<evidence type="ECO:0000256" key="25">
    <source>
        <dbReference type="ARBA" id="ARBA00023170"/>
    </source>
</evidence>
<keyword evidence="11" id="KW-0479">Metal-binding</keyword>
<keyword evidence="26" id="KW-0325">Glycoprotein</keyword>
<dbReference type="FunFam" id="3.30.1120.90:FF:000001">
    <property type="entry name" value="Nucleosome assembly protein 1-like 1"/>
    <property type="match status" value="1"/>
</dbReference>
<dbReference type="SMART" id="SM00233">
    <property type="entry name" value="PH"/>
    <property type="match status" value="1"/>
</dbReference>
<feature type="domain" description="TNFR-Cys" evidence="37">
    <location>
        <begin position="811"/>
        <end position="852"/>
    </location>
</feature>
<evidence type="ECO:0000256" key="33">
    <source>
        <dbReference type="SAM" id="Coils"/>
    </source>
</evidence>
<evidence type="ECO:0000313" key="38">
    <source>
        <dbReference type="EMBL" id="TRZ20382.1"/>
    </source>
</evidence>
<dbReference type="Gene3D" id="1.10.287.2720">
    <property type="match status" value="1"/>
</dbReference>
<dbReference type="GO" id="GO:0008289">
    <property type="term" value="F:lipid binding"/>
    <property type="evidence" value="ECO:0007669"/>
    <property type="project" value="UniProtKB-KW"/>
</dbReference>
<dbReference type="InterPro" id="IPR000648">
    <property type="entry name" value="Oxysterol-bd"/>
</dbReference>
<dbReference type="Gene3D" id="2.40.160.120">
    <property type="match status" value="1"/>
</dbReference>
<dbReference type="InterPro" id="IPR014729">
    <property type="entry name" value="Rossmann-like_a/b/a_fold"/>
</dbReference>
<comment type="function">
    <text evidence="28">Catalyzes the ATP-dependent ligation of cysteine to tRNA(Cys).</text>
</comment>
<feature type="region of interest" description="Disordered" evidence="34">
    <location>
        <begin position="2161"/>
        <end position="2221"/>
    </location>
</feature>
<dbReference type="GO" id="GO:0007165">
    <property type="term" value="P:signal transduction"/>
    <property type="evidence" value="ECO:0007669"/>
    <property type="project" value="InterPro"/>
</dbReference>
<feature type="region of interest" description="Disordered" evidence="34">
    <location>
        <begin position="1117"/>
        <end position="1137"/>
    </location>
</feature>
<dbReference type="PROSITE" id="PS50050">
    <property type="entry name" value="TNFR_NGFR_2"/>
    <property type="match status" value="1"/>
</dbReference>
<dbReference type="InterPro" id="IPR011029">
    <property type="entry name" value="DEATH-like_dom_sf"/>
</dbReference>
<dbReference type="Gene3D" id="3.40.50.620">
    <property type="entry name" value="HUPs"/>
    <property type="match status" value="1"/>
</dbReference>
<dbReference type="Gene3D" id="3.30.1120.90">
    <property type="entry name" value="Nucleosome assembly protein"/>
    <property type="match status" value="1"/>
</dbReference>
<comment type="caution">
    <text evidence="30">Lacks conserved residue(s) required for the propagation of feature annotation.</text>
</comment>
<keyword evidence="39" id="KW-1185">Reference proteome</keyword>
<dbReference type="FunFam" id="1.10.287.2720:FF:000002">
    <property type="entry name" value="Oxysterol-binding protein"/>
    <property type="match status" value="1"/>
</dbReference>
<comment type="similarity">
    <text evidence="5">Belongs to the nucleosome assembly protein (NAP) family.</text>
</comment>
<dbReference type="Pfam" id="PF00020">
    <property type="entry name" value="TNFR_c6"/>
    <property type="match status" value="1"/>
</dbReference>
<keyword evidence="16" id="KW-0862">Zinc</keyword>
<comment type="subcellular location">
    <subcellularLocation>
        <location evidence="3">Endoplasmic reticulum membrane</location>
        <topology evidence="3">Single-pass membrane protein</topology>
    </subcellularLocation>
    <subcellularLocation>
        <location evidence="2">Nucleus</location>
    </subcellularLocation>
</comment>
<feature type="compositionally biased region" description="Basic and acidic residues" evidence="34">
    <location>
        <begin position="298"/>
        <end position="311"/>
    </location>
</feature>
<evidence type="ECO:0000256" key="16">
    <source>
        <dbReference type="ARBA" id="ARBA00022833"/>
    </source>
</evidence>
<dbReference type="GO" id="GO:0005524">
    <property type="term" value="F:ATP binding"/>
    <property type="evidence" value="ECO:0007669"/>
    <property type="project" value="UniProtKB-KW"/>
</dbReference>
<evidence type="ECO:0000259" key="36">
    <source>
        <dbReference type="PROSITE" id="PS50017"/>
    </source>
</evidence>
<protein>
    <recommendedName>
        <fullName evidence="32">Oxysterol-binding protein</fullName>
    </recommendedName>
</protein>
<evidence type="ECO:0000256" key="22">
    <source>
        <dbReference type="ARBA" id="ARBA00023136"/>
    </source>
</evidence>
<keyword evidence="22" id="KW-0472">Membrane</keyword>
<dbReference type="GO" id="GO:0004817">
    <property type="term" value="F:cysteine-tRNA ligase activity"/>
    <property type="evidence" value="ECO:0007669"/>
    <property type="project" value="UniProtKB-EC"/>
</dbReference>
<dbReference type="InterPro" id="IPR037239">
    <property type="entry name" value="OSBP_sf"/>
</dbReference>
<evidence type="ECO:0000256" key="5">
    <source>
        <dbReference type="ARBA" id="ARBA00009947"/>
    </source>
</evidence>
<dbReference type="NCBIfam" id="TIGR00435">
    <property type="entry name" value="cysS"/>
    <property type="match status" value="1"/>
</dbReference>
<sequence length="2221" mass="254301">MKEENFLRRRFSLCPASSTPQKVDPRKLTRNLFFGADNDIYPLSPGKDVEGNSPSALKDETPQTPNFISKIEYKLCNGSDKECVSPTAKFMKKETLKVQKKNYRQEKKRATKQLFSALKDPSVVITEDWLKIRGTLKSWTRLWCVLKPGVLLIYKTPKIGQWVGTILLHSCELIERPSKKDGFCFKLFHPLDQSIWAVKGPKGENVGSITQPLPSSYLIFRAASESDGRCWLDALELALRCSSLFRLGASKQGKDGEVNCSSDSAHAGLNHLLHTSAMSDQEFFQLNESTLENNHHLENDAFSDKSERDNIEESENEAQESSRKTNESESDQSEIQGDISPGSKGTTYIEQVYEEFGETGESSQTETVSEENKSLMWILLKQLRPGMDLSRVVLPTFILEPRSFLNKLSDYYYHADLLSQAVLEDDPYTRMKQVLRWYLSGFYKKPKGIKKPYNPILGETFRCCWFHPQTNSHTFYIAEQVSHHPPVSAFHVSNRKDGFCISGSILARSKFYGNSLSALLDGKAKLMFLSRGEDYIITMPYAHCKGLLYGTMTMELGGKVTIDCEKTNHRAELEFKLKPFFGGSASINQISGKIKCGEEVLATLTGHWDGEVHMNELKNGNTEIFWNPTSEVRRQRLKRHIVLFEEQMDFESERLWQHVTSAINKGDQHKATQEKFVLEEEQRNAARERRESGTEWKPLLFRHDASTNEWRYKYEDLRPWDPLNDIAQYEKDGILQTMERHLSTRMSNHKATCINNQITRHKVALLRAFGAPEECGEREYPHEGFCCEFCEAGYFVADHCTTSHSRGRCDPCKEGKGFTAHANGLEECLSCRQCKEGQITLRPCTLTQDAECQCKPGYSCSDQGCEMCQRNSPMHPDGKEIMPNSTGTTGPALPSPGKEALDWVTPLIVVVVVFFGLVVFLIVKKLKCNRAASTDAERGWVQEPSQIIVKDLSQNELTETFDVFIKEVPPQQWKRLMETVLQENDMDEIISKFPNNREEQSYQMLLIWRNRLGQKQCIIKLLDALRHIDTKAYNSISKTLKTSSYSFILSISEEEARVKALNEYLSTRSYIQGFTFSHADVEVFRKFSGPPVDQYIHVVRWYRHIEAIYDGSSEKNEPCKLQTSKGKRVQPPWSPPEGTKHSRLCLYNSLTRSKEVFQPQNGKKVLWYCCGPTVYDASHMGHARSYISFDILRRVLRDYFKYDVLYCMNITDIDDKIIKRARQNYLFERYRENKPTPDQLLEDVRAASEPFSVKLNETTDPDKKQMLERIQNAVKSAFDPLQEAVQAKLPAEEINRCHETLLEEAKDLLSDWLDTKFGSQVTDNSIFSKLPKFWEGEFHKDMEALNVLPPDVLTRVSEYVPEIVDFVKKIVDNGYGYVSNGSVYFDTIKFDASEKHSYAKLVPEAVGDQKALQEGEGDLSISADRLSEKHSPNDFALWKSSKPGEPSWDSPWGKGRPGWHIECSAMGGSVLGESMDIHGGGFDLRFPHHDNELAQSEAYFENDHWVRYFLHTGHLTIAGCKMSKSLKNFITIKDALKKHTARQLRLAFLMHSWKDTLDYSNNTMESAIQYEKFMNEFFLNVKDILRAPTDVTGRFQKWENQEGELNKNFYEKKAAIHEALCDNIDTRSVLEEMRSLVSLSNSYIAAKKSSRQMPNRLLLGNISSYLTQMLKIFGAIESDDAIGFPVGGTSQNVNIESTVMPYLQVLSEFREGVRQIAREKKVTEVLQLSDALRDDILPELGVRFEDHEGLPTVVKLVDKDTLLKEREEKKKIEEEKKRKKEEAARKKQQQEAAKLEKMKIPPHEMFKLELDKYSMFDENVDTGTQMADNSKTEDTASDSLEAAKNATNKKEKLADQVMQNPQVLASLQERLDNPSLTPSSYIETFPKAVIRRIDALKKLQVKCAHIEAKFYEEVHDLERKYAALYQPLFDKRREFINGEAEPTDAESEWHSENEDEEKLAGDLKNAVVIDEKAEETNVKGIPDFWFTIFRNVDMLSELVQEYDEPILKHLQDIKVKFSEPGQPMSFSLEFHFGPNDYFSNSVLTKTYKMKSEPDKTDPFSFEGPEIVDCEGCTIDWKKGKNVTVKTIKKKQKHKGRGTVRTITKQVPNDSFFNFFSPIKVSGDGESLDEDSEFTLAADFEIGHFFRERIVPRAVLYFTGEAIEDDDNFEEDEEGEEEELEGEEEGEEEEDAESDPKTLSTGNNLLPVQLIPLTEDEELMRW</sequence>
<comment type="similarity">
    <text evidence="4 31">Belongs to the OSBP family.</text>
</comment>
<dbReference type="PANTHER" id="PTHR10890">
    <property type="entry name" value="CYSTEINYL-TRNA SYNTHETASE"/>
    <property type="match status" value="1"/>
</dbReference>
<dbReference type="InterPro" id="IPR034024">
    <property type="entry name" value="TNFRSF10_N"/>
</dbReference>
<evidence type="ECO:0000259" key="37">
    <source>
        <dbReference type="PROSITE" id="PS50050"/>
    </source>
</evidence>
<dbReference type="Gene3D" id="1.20.1050.130">
    <property type="match status" value="1"/>
</dbReference>
<dbReference type="FunFam" id="2.30.29.30:FF:000030">
    <property type="entry name" value="Oxysterol-binding protein"/>
    <property type="match status" value="1"/>
</dbReference>
<evidence type="ECO:0000256" key="24">
    <source>
        <dbReference type="ARBA" id="ARBA00023157"/>
    </source>
</evidence>
<evidence type="ECO:0000256" key="11">
    <source>
        <dbReference type="ARBA" id="ARBA00022723"/>
    </source>
</evidence>
<keyword evidence="13" id="KW-0677">Repeat</keyword>
<dbReference type="PROSITE" id="PS50017">
    <property type="entry name" value="DEATH_DOMAIN"/>
    <property type="match status" value="1"/>
</dbReference>
<dbReference type="Gene3D" id="1.10.533.10">
    <property type="entry name" value="Death Domain, Fas"/>
    <property type="match status" value="1"/>
</dbReference>
<feature type="compositionally biased region" description="Polar residues" evidence="34">
    <location>
        <begin position="2196"/>
        <end position="2205"/>
    </location>
</feature>
<keyword evidence="24 30" id="KW-1015">Disulfide bond</keyword>
<name>A0A8K1GKW5_9PASS</name>
<feature type="region of interest" description="Disordered" evidence="34">
    <location>
        <begin position="1771"/>
        <end position="1795"/>
    </location>
</feature>
<keyword evidence="15" id="KW-0256">Endoplasmic reticulum</keyword>
<dbReference type="GO" id="GO:0006915">
    <property type="term" value="P:apoptotic process"/>
    <property type="evidence" value="ECO:0007669"/>
    <property type="project" value="UniProtKB-KW"/>
</dbReference>
<gene>
    <name evidence="38" type="ORF">HGM15179_006710</name>
</gene>
<evidence type="ECO:0000256" key="27">
    <source>
        <dbReference type="ARBA" id="ARBA00023242"/>
    </source>
</evidence>
<keyword evidence="17" id="KW-0067">ATP-binding</keyword>
<evidence type="ECO:0000256" key="23">
    <source>
        <dbReference type="ARBA" id="ARBA00023146"/>
    </source>
</evidence>
<dbReference type="SUPFAM" id="SSF47616">
    <property type="entry name" value="GST C-terminal domain-like"/>
    <property type="match status" value="1"/>
</dbReference>
<evidence type="ECO:0000256" key="2">
    <source>
        <dbReference type="ARBA" id="ARBA00004123"/>
    </source>
</evidence>
<evidence type="ECO:0000259" key="35">
    <source>
        <dbReference type="PROSITE" id="PS50003"/>
    </source>
</evidence>
<evidence type="ECO:0000256" key="26">
    <source>
        <dbReference type="ARBA" id="ARBA00023180"/>
    </source>
</evidence>
<dbReference type="InterPro" id="IPR000488">
    <property type="entry name" value="Death_dom"/>
</dbReference>
<dbReference type="Pfam" id="PF01237">
    <property type="entry name" value="Oxysterol_BP"/>
    <property type="match status" value="1"/>
</dbReference>
<comment type="catalytic activity">
    <reaction evidence="29">
        <text>tRNA(Cys) + L-cysteine + ATP = L-cysteinyl-tRNA(Cys) + AMP + diphosphate</text>
        <dbReference type="Rhea" id="RHEA:17773"/>
        <dbReference type="Rhea" id="RHEA-COMP:9661"/>
        <dbReference type="Rhea" id="RHEA-COMP:9679"/>
        <dbReference type="ChEBI" id="CHEBI:30616"/>
        <dbReference type="ChEBI" id="CHEBI:33019"/>
        <dbReference type="ChEBI" id="CHEBI:35235"/>
        <dbReference type="ChEBI" id="CHEBI:78442"/>
        <dbReference type="ChEBI" id="CHEBI:78517"/>
        <dbReference type="ChEBI" id="CHEBI:456215"/>
        <dbReference type="EC" id="6.1.1.16"/>
    </reaction>
    <physiologicalReaction direction="left-to-right" evidence="29">
        <dbReference type="Rhea" id="RHEA:17774"/>
    </physiologicalReaction>
</comment>
<dbReference type="PROSITE" id="PS01013">
    <property type="entry name" value="OSBP"/>
    <property type="match status" value="1"/>
</dbReference>
<evidence type="ECO:0000256" key="34">
    <source>
        <dbReference type="SAM" id="MobiDB-lite"/>
    </source>
</evidence>
<proteinExistence type="inferred from homology"/>
<dbReference type="HAMAP" id="MF_00041">
    <property type="entry name" value="Cys_tRNA_synth"/>
    <property type="match status" value="1"/>
</dbReference>
<comment type="caution">
    <text evidence="38">The sequence shown here is derived from an EMBL/GenBank/DDBJ whole genome shotgun (WGS) entry which is preliminary data.</text>
</comment>
<dbReference type="InterPro" id="IPR001849">
    <property type="entry name" value="PH_domain"/>
</dbReference>
<evidence type="ECO:0000256" key="6">
    <source>
        <dbReference type="ARBA" id="ARBA00022448"/>
    </source>
</evidence>
<dbReference type="GO" id="GO:0006334">
    <property type="term" value="P:nucleosome assembly"/>
    <property type="evidence" value="ECO:0007669"/>
    <property type="project" value="InterPro"/>
</dbReference>
<evidence type="ECO:0000256" key="17">
    <source>
        <dbReference type="ARBA" id="ARBA00022840"/>
    </source>
</evidence>
<dbReference type="InterPro" id="IPR036282">
    <property type="entry name" value="Glutathione-S-Trfase_C_sf"/>
</dbReference>
<dbReference type="Pfam" id="PF01406">
    <property type="entry name" value="tRNA-synt_1e"/>
    <property type="match status" value="1"/>
</dbReference>
<dbReference type="InterPro" id="IPR037231">
    <property type="entry name" value="NAP-like_sf"/>
</dbReference>
<keyword evidence="6 32" id="KW-0813">Transport</keyword>
<comment type="cofactor">
    <cofactor evidence="1">
        <name>Zn(2+)</name>
        <dbReference type="ChEBI" id="CHEBI:29105"/>
    </cofactor>
</comment>
<dbReference type="SUPFAM" id="SSF143113">
    <property type="entry name" value="NAP-like"/>
    <property type="match status" value="1"/>
</dbReference>
<evidence type="ECO:0000313" key="39">
    <source>
        <dbReference type="Proteomes" id="UP000796761"/>
    </source>
</evidence>
<dbReference type="GO" id="GO:0005789">
    <property type="term" value="C:endoplasmic reticulum membrane"/>
    <property type="evidence" value="ECO:0007669"/>
    <property type="project" value="UniProtKB-SubCell"/>
</dbReference>
<dbReference type="GO" id="GO:0004888">
    <property type="term" value="F:transmembrane signaling receptor activity"/>
    <property type="evidence" value="ECO:0007669"/>
    <property type="project" value="UniProtKB-ARBA"/>
</dbReference>
<keyword evidence="10" id="KW-0053">Apoptosis</keyword>
<evidence type="ECO:0000256" key="32">
    <source>
        <dbReference type="RuleBase" id="RU003845"/>
    </source>
</evidence>
<keyword evidence="18" id="KW-0648">Protein biosynthesis</keyword>
<dbReference type="Gene3D" id="2.30.29.30">
    <property type="entry name" value="Pleckstrin-homology domain (PH domain)/Phosphotyrosine-binding domain (PTB)"/>
    <property type="match status" value="1"/>
</dbReference>
<dbReference type="SUPFAM" id="SSF144000">
    <property type="entry name" value="Oxysterol-binding protein-like"/>
    <property type="match status" value="1"/>
</dbReference>
<evidence type="ECO:0000256" key="14">
    <source>
        <dbReference type="ARBA" id="ARBA00022741"/>
    </source>
</evidence>
<dbReference type="Gene3D" id="1.20.5.1500">
    <property type="match status" value="1"/>
</dbReference>
<evidence type="ECO:0000256" key="7">
    <source>
        <dbReference type="ARBA" id="ARBA00022553"/>
    </source>
</evidence>
<dbReference type="SUPFAM" id="SSF50729">
    <property type="entry name" value="PH domain-like"/>
    <property type="match status" value="1"/>
</dbReference>
<feature type="domain" description="PH" evidence="35">
    <location>
        <begin position="123"/>
        <end position="240"/>
    </location>
</feature>
<dbReference type="InterPro" id="IPR018494">
    <property type="entry name" value="Oxysterol-bd_CS"/>
</dbReference>
<dbReference type="Gene3D" id="2.10.50.10">
    <property type="entry name" value="Tumor Necrosis Factor Receptor, subunit A, domain 2"/>
    <property type="match status" value="2"/>
</dbReference>
<dbReference type="Proteomes" id="UP000796761">
    <property type="component" value="Unassembled WGS sequence"/>
</dbReference>
<dbReference type="GO" id="GO:0006869">
    <property type="term" value="P:lipid transport"/>
    <property type="evidence" value="ECO:0007669"/>
    <property type="project" value="UniProtKB-KW"/>
</dbReference>
<dbReference type="PROSITE" id="PS50003">
    <property type="entry name" value="PH_DOMAIN"/>
    <property type="match status" value="1"/>
</dbReference>
<dbReference type="InterPro" id="IPR032678">
    <property type="entry name" value="tRNA-synt_1_cat_dom"/>
</dbReference>
<dbReference type="CDD" id="cd10580">
    <property type="entry name" value="TNFRSF10"/>
    <property type="match status" value="1"/>
</dbReference>
<keyword evidence="23" id="KW-0030">Aminoacyl-tRNA synthetase</keyword>
<dbReference type="GO" id="GO:0006423">
    <property type="term" value="P:cysteinyl-tRNA aminoacylation"/>
    <property type="evidence" value="ECO:0007669"/>
    <property type="project" value="InterPro"/>
</dbReference>
<keyword evidence="19" id="KW-1133">Transmembrane helix</keyword>
<feature type="domain" description="Death" evidence="36">
    <location>
        <begin position="981"/>
        <end position="1029"/>
    </location>
</feature>
<dbReference type="Gene3D" id="3.30.70.3490">
    <property type="match status" value="1"/>
</dbReference>
<dbReference type="CDD" id="cd00672">
    <property type="entry name" value="CysRS_core"/>
    <property type="match status" value="1"/>
</dbReference>
<keyword evidence="14" id="KW-0547">Nucleotide-binding</keyword>
<dbReference type="OrthoDB" id="438179at2759"/>
<keyword evidence="9" id="KW-0812">Transmembrane</keyword>
<dbReference type="FunFam" id="2.10.50.10:FF:000004">
    <property type="entry name" value="Tumor necrosis factor receptor superfamily member 6"/>
    <property type="match status" value="1"/>
</dbReference>
<keyword evidence="27" id="KW-0539">Nucleus</keyword>
<dbReference type="InterPro" id="IPR002164">
    <property type="entry name" value="NAP_family"/>
</dbReference>
<evidence type="ECO:0000256" key="20">
    <source>
        <dbReference type="ARBA" id="ARBA00023055"/>
    </source>
</evidence>
<accession>A0A8K1GKW5</accession>
<evidence type="ECO:0000256" key="4">
    <source>
        <dbReference type="ARBA" id="ARBA00008842"/>
    </source>
</evidence>
<evidence type="ECO:0000256" key="31">
    <source>
        <dbReference type="RuleBase" id="RU003844"/>
    </source>
</evidence>
<dbReference type="CDD" id="cd10310">
    <property type="entry name" value="GST_C_CysRS_N"/>
    <property type="match status" value="1"/>
</dbReference>
<evidence type="ECO:0000256" key="28">
    <source>
        <dbReference type="ARBA" id="ARBA00037196"/>
    </source>
</evidence>
<feature type="region of interest" description="Disordered" evidence="34">
    <location>
        <begin position="298"/>
        <end position="345"/>
    </location>
</feature>
<dbReference type="GO" id="GO:0046872">
    <property type="term" value="F:metal ion binding"/>
    <property type="evidence" value="ECO:0007669"/>
    <property type="project" value="UniProtKB-KW"/>
</dbReference>
<dbReference type="SUPFAM" id="SSF47986">
    <property type="entry name" value="DEATH domain"/>
    <property type="match status" value="1"/>
</dbReference>